<name>A0AA86SGG8_9FABA</name>
<dbReference type="Proteomes" id="UP001189624">
    <property type="component" value="Chromosome 3"/>
</dbReference>
<gene>
    <name evidence="1" type="ORF">AYBTSS11_LOCUS8938</name>
</gene>
<dbReference type="EMBL" id="OY731400">
    <property type="protein sequence ID" value="CAJ1939074.1"/>
    <property type="molecule type" value="Genomic_DNA"/>
</dbReference>
<evidence type="ECO:0000313" key="1">
    <source>
        <dbReference type="EMBL" id="CAJ1939074.1"/>
    </source>
</evidence>
<protein>
    <submittedName>
        <fullName evidence="1">Uncharacterized protein</fullName>
    </submittedName>
</protein>
<proteinExistence type="predicted"/>
<keyword evidence="2" id="KW-1185">Reference proteome</keyword>
<dbReference type="Gramene" id="rna-AYBTSS11_LOCUS8938">
    <property type="protein sequence ID" value="CAJ1939074.1"/>
    <property type="gene ID" value="gene-AYBTSS11_LOCUS8938"/>
</dbReference>
<sequence length="84" mass="9385">MARDFTLPFVTCRSPLEGKDLDICCNRTNSQVIRVLIGACVGRRLCLFILCEGCREMGTSTDLFRGSYCGFRATVVKHFTLETA</sequence>
<evidence type="ECO:0000313" key="2">
    <source>
        <dbReference type="Proteomes" id="UP001189624"/>
    </source>
</evidence>
<organism evidence="1 2">
    <name type="scientific">Sphenostylis stenocarpa</name>
    <dbReference type="NCBI Taxonomy" id="92480"/>
    <lineage>
        <taxon>Eukaryota</taxon>
        <taxon>Viridiplantae</taxon>
        <taxon>Streptophyta</taxon>
        <taxon>Embryophyta</taxon>
        <taxon>Tracheophyta</taxon>
        <taxon>Spermatophyta</taxon>
        <taxon>Magnoliopsida</taxon>
        <taxon>eudicotyledons</taxon>
        <taxon>Gunneridae</taxon>
        <taxon>Pentapetalae</taxon>
        <taxon>rosids</taxon>
        <taxon>fabids</taxon>
        <taxon>Fabales</taxon>
        <taxon>Fabaceae</taxon>
        <taxon>Papilionoideae</taxon>
        <taxon>50 kb inversion clade</taxon>
        <taxon>NPAAA clade</taxon>
        <taxon>indigoferoid/millettioid clade</taxon>
        <taxon>Phaseoleae</taxon>
        <taxon>Sphenostylis</taxon>
    </lineage>
</organism>
<accession>A0AA86SGG8</accession>
<dbReference type="AlphaFoldDB" id="A0AA86SGG8"/>
<reference evidence="1" key="1">
    <citation type="submission" date="2023-10" db="EMBL/GenBank/DDBJ databases">
        <authorList>
            <person name="Domelevo Entfellner J.-B."/>
        </authorList>
    </citation>
    <scope>NUCLEOTIDE SEQUENCE</scope>
</reference>